<proteinExistence type="predicted"/>
<keyword evidence="2 6" id="KW-0812">Transmembrane</keyword>
<gene>
    <name evidence="8" type="ORF">GCM10025869_12180</name>
</gene>
<dbReference type="PANTHER" id="PTHR30071:SF1">
    <property type="entry name" value="CYTOCHROME B_B6 PROTEIN-RELATED"/>
    <property type="match status" value="1"/>
</dbReference>
<keyword evidence="3" id="KW-0201">Cytochrome c-type biogenesis</keyword>
<name>A0ABQ6JRW0_9MICO</name>
<evidence type="ECO:0000256" key="5">
    <source>
        <dbReference type="ARBA" id="ARBA00023136"/>
    </source>
</evidence>
<dbReference type="EMBL" id="BSVA01000001">
    <property type="protein sequence ID" value="GMA90689.1"/>
    <property type="molecule type" value="Genomic_DNA"/>
</dbReference>
<keyword evidence="4 6" id="KW-1133">Transmembrane helix</keyword>
<feature type="transmembrane region" description="Helical" evidence="6">
    <location>
        <begin position="180"/>
        <end position="203"/>
    </location>
</feature>
<feature type="transmembrane region" description="Helical" evidence="6">
    <location>
        <begin position="87"/>
        <end position="109"/>
    </location>
</feature>
<comment type="subcellular location">
    <subcellularLocation>
        <location evidence="1">Membrane</location>
        <topology evidence="1">Multi-pass membrane protein</topology>
    </subcellularLocation>
</comment>
<dbReference type="Pfam" id="PF01578">
    <property type="entry name" value="Cytochrom_C_asm"/>
    <property type="match status" value="1"/>
</dbReference>
<dbReference type="NCBIfam" id="TIGR03144">
    <property type="entry name" value="cytochr_II_ccsB"/>
    <property type="match status" value="1"/>
</dbReference>
<keyword evidence="9" id="KW-1185">Reference proteome</keyword>
<comment type="caution">
    <text evidence="8">The sequence shown here is derived from an EMBL/GenBank/DDBJ whole genome shotgun (WGS) entry which is preliminary data.</text>
</comment>
<dbReference type="Proteomes" id="UP001157069">
    <property type="component" value="Unassembled WGS sequence"/>
</dbReference>
<evidence type="ECO:0000256" key="2">
    <source>
        <dbReference type="ARBA" id="ARBA00022692"/>
    </source>
</evidence>
<evidence type="ECO:0000313" key="9">
    <source>
        <dbReference type="Proteomes" id="UP001157069"/>
    </source>
</evidence>
<feature type="transmembrane region" description="Helical" evidence="6">
    <location>
        <begin position="232"/>
        <end position="255"/>
    </location>
</feature>
<evidence type="ECO:0000259" key="7">
    <source>
        <dbReference type="Pfam" id="PF01578"/>
    </source>
</evidence>
<dbReference type="InterPro" id="IPR045062">
    <property type="entry name" value="Cyt_c_biogenesis_CcsA/CcmC"/>
</dbReference>
<organism evidence="8 9">
    <name type="scientific">Homoserinibacter gongjuensis</name>
    <dbReference type="NCBI Taxonomy" id="1162968"/>
    <lineage>
        <taxon>Bacteria</taxon>
        <taxon>Bacillati</taxon>
        <taxon>Actinomycetota</taxon>
        <taxon>Actinomycetes</taxon>
        <taxon>Micrococcales</taxon>
        <taxon>Microbacteriaceae</taxon>
        <taxon>Homoserinibacter</taxon>
    </lineage>
</organism>
<feature type="transmembrane region" description="Helical" evidence="6">
    <location>
        <begin position="145"/>
        <end position="168"/>
    </location>
</feature>
<evidence type="ECO:0000256" key="6">
    <source>
        <dbReference type="SAM" id="Phobius"/>
    </source>
</evidence>
<evidence type="ECO:0000256" key="4">
    <source>
        <dbReference type="ARBA" id="ARBA00022989"/>
    </source>
</evidence>
<protein>
    <submittedName>
        <fullName evidence="8">C-type cytochrome biogenesis protein CcsB</fullName>
    </submittedName>
</protein>
<dbReference type="InterPro" id="IPR017562">
    <property type="entry name" value="Cyt_c_biogenesis_CcsA"/>
</dbReference>
<dbReference type="InterPro" id="IPR002541">
    <property type="entry name" value="Cyt_c_assembly"/>
</dbReference>
<sequence>MIVMTSVEFDAYSLVMIYSALVVYAIAFIAFAIDLSGRSMVTADAAAEASAGESRSGRTAAEGSTTNVGVVERADVSTRSAIKFARVGISLTALAWVLHIGSIVLRGVADGHVPWSNMYEFSMVGTAVMAGVFLALNFKLDLKFLGTFVTGLVVLLLGVATVNFYVSVVPLPVALQSPWLVIHVAVATLGTGFFAIGAGLSVAQLLSMSHQHKPEGTGFLTRLPSAERLESLAYRVIVIGFVLWTFTLIAGAIWAEHAWGRYWGWDTKEVWTFIIWTLFAGYIHARATRGWRGSRSAWLAIVGFAAVLFNFSMVNLFFAGWHSYSGL</sequence>
<accession>A0ABQ6JRW0</accession>
<reference evidence="9" key="1">
    <citation type="journal article" date="2019" name="Int. J. Syst. Evol. Microbiol.">
        <title>The Global Catalogue of Microorganisms (GCM) 10K type strain sequencing project: providing services to taxonomists for standard genome sequencing and annotation.</title>
        <authorList>
            <consortium name="The Broad Institute Genomics Platform"/>
            <consortium name="The Broad Institute Genome Sequencing Center for Infectious Disease"/>
            <person name="Wu L."/>
            <person name="Ma J."/>
        </authorList>
    </citation>
    <scope>NUCLEOTIDE SEQUENCE [LARGE SCALE GENOMIC DNA]</scope>
    <source>
        <strain evidence="9">NBRC 108755</strain>
    </source>
</reference>
<evidence type="ECO:0000256" key="1">
    <source>
        <dbReference type="ARBA" id="ARBA00004141"/>
    </source>
</evidence>
<evidence type="ECO:0000256" key="3">
    <source>
        <dbReference type="ARBA" id="ARBA00022748"/>
    </source>
</evidence>
<dbReference type="PANTHER" id="PTHR30071">
    <property type="entry name" value="HEME EXPORTER PROTEIN C"/>
    <property type="match status" value="1"/>
</dbReference>
<feature type="transmembrane region" description="Helical" evidence="6">
    <location>
        <begin position="297"/>
        <end position="321"/>
    </location>
</feature>
<feature type="domain" description="Cytochrome c assembly protein" evidence="7">
    <location>
        <begin position="115"/>
        <end position="322"/>
    </location>
</feature>
<evidence type="ECO:0000313" key="8">
    <source>
        <dbReference type="EMBL" id="GMA90689.1"/>
    </source>
</evidence>
<feature type="transmembrane region" description="Helical" evidence="6">
    <location>
        <begin position="12"/>
        <end position="33"/>
    </location>
</feature>
<feature type="transmembrane region" description="Helical" evidence="6">
    <location>
        <begin position="121"/>
        <end position="138"/>
    </location>
</feature>
<feature type="transmembrane region" description="Helical" evidence="6">
    <location>
        <begin position="270"/>
        <end position="285"/>
    </location>
</feature>
<keyword evidence="5 6" id="KW-0472">Membrane</keyword>